<keyword evidence="2" id="KW-0614">Plasmid</keyword>
<reference evidence="2" key="2">
    <citation type="journal article" date="2014" name="Genomics">
        <title>Prevalence and mapping of a plasmid encoding a type IV secretion system in Acinetobacter baumannii.</title>
        <authorList>
            <person name="Liu C.C."/>
            <person name="Kuo H.Y."/>
            <person name="Tang C.Y."/>
            <person name="Chang K.C."/>
            <person name="Liou M.L."/>
        </authorList>
    </citation>
    <scope>NUCLEOTIDE SEQUENCE</scope>
    <source>
        <strain evidence="2">TYTH-1</strain>
        <plasmid evidence="2">pAB_CC</plasmid>
    </source>
</reference>
<feature type="transmembrane region" description="Helical" evidence="1">
    <location>
        <begin position="58"/>
        <end position="77"/>
    </location>
</feature>
<evidence type="ECO:0000256" key="1">
    <source>
        <dbReference type="SAM" id="Phobius"/>
    </source>
</evidence>
<sequence length="111" mass="12225">MKDLNVHKNIDEIGVRAAQLSSFIVVLTGAAIICISATKTKAGLSVVMKDLFPSNIYVLVALMVMSFILCTFSLLKNNKDKHVSFIKEFFRHIGIQSGAIIIIFGLLSRIL</sequence>
<reference evidence="2" key="1">
    <citation type="submission" date="2013-11" db="EMBL/GenBank/DDBJ databases">
        <authorList>
            <person name="Liu C.-C."/>
            <person name="Tang C.Y."/>
            <person name="Kuo H.-Y."/>
            <person name="Chang K.-C."/>
            <person name="Liou M.-L."/>
        </authorList>
    </citation>
    <scope>NUCLEOTIDE SEQUENCE</scope>
    <source>
        <strain evidence="2">TYTH-1</strain>
        <plasmid evidence="2">pAB_CC</plasmid>
    </source>
</reference>
<proteinExistence type="predicted"/>
<evidence type="ECO:0000313" key="2">
    <source>
        <dbReference type="EMBL" id="AII26427.1"/>
    </source>
</evidence>
<keyword evidence="1" id="KW-0472">Membrane</keyword>
<gene>
    <name evidence="2" type="ORF">M3Q_pABCC24</name>
</gene>
<dbReference type="EMBL" id="KF889012">
    <property type="protein sequence ID" value="AII26427.1"/>
    <property type="molecule type" value="Genomic_DNA"/>
</dbReference>
<keyword evidence="1" id="KW-1133">Transmembrane helix</keyword>
<organism evidence="2">
    <name type="scientific">Acinetobacter baumannii TYTH-1</name>
    <dbReference type="NCBI Taxonomy" id="1100841"/>
    <lineage>
        <taxon>Bacteria</taxon>
        <taxon>Pseudomonadati</taxon>
        <taxon>Pseudomonadota</taxon>
        <taxon>Gammaproteobacteria</taxon>
        <taxon>Moraxellales</taxon>
        <taxon>Moraxellaceae</taxon>
        <taxon>Acinetobacter</taxon>
        <taxon>Acinetobacter calcoaceticus/baumannii complex</taxon>
    </lineage>
</organism>
<feature type="transmembrane region" description="Helical" evidence="1">
    <location>
        <begin position="20"/>
        <end position="38"/>
    </location>
</feature>
<accession>A0A076G3G4</accession>
<keyword evidence="1" id="KW-0812">Transmembrane</keyword>
<name>A0A076G3G4_ACIBA</name>
<protein>
    <submittedName>
        <fullName evidence="2">Uncharacterized protein</fullName>
    </submittedName>
</protein>
<dbReference type="AlphaFoldDB" id="A0A076G3G4"/>
<geneLocation type="plasmid" evidence="2">
    <name>pAB_CC</name>
</geneLocation>
<dbReference type="RefSeq" id="WP_000654056.1">
    <property type="nucleotide sequence ID" value="NZ_KF889012.1"/>
</dbReference>
<feature type="transmembrane region" description="Helical" evidence="1">
    <location>
        <begin position="89"/>
        <end position="110"/>
    </location>
</feature>